<dbReference type="InterPro" id="IPR014322">
    <property type="entry name" value="RNA_pol_sigma-B/F/G"/>
</dbReference>
<feature type="domain" description="RNA polymerase sigma-70 region 4" evidence="7">
    <location>
        <begin position="212"/>
        <end position="261"/>
    </location>
</feature>
<dbReference type="InterPro" id="IPR007627">
    <property type="entry name" value="RNA_pol_sigma70_r2"/>
</dbReference>
<sequence length="268" mass="31318">MRNTAKSTDTGVTLNISKTRKTLTEKELFKEYALTKNIEIRNELINRHLYIAEILSKKFLNKGIDYEDIYQVASLGLIYAIERFDITKGFEFSSFATPTIIGEIKKYFRDKGWSIRVPRRIQELSKKINVTKTTLQQTLQRTPTVKDIADYLSCTEEEIIEAMEASQVYTPKSLDLTYDNDGDDKDVQLLDLIGEFDKSFDSIENKDFLNKAIEKLNEVEKKVLKDRFFNNKTQMKVAEELQVSQMTVSRMEKRIIEKFRKELDKSME</sequence>
<keyword evidence="1" id="KW-0805">Transcription regulation</keyword>
<evidence type="ECO:0000313" key="9">
    <source>
        <dbReference type="Proteomes" id="UP000779508"/>
    </source>
</evidence>
<comment type="caution">
    <text evidence="8">The sequence shown here is derived from an EMBL/GenBank/DDBJ whole genome shotgun (WGS) entry which is preliminary data.</text>
</comment>
<feature type="domain" description="RNA polymerase sigma-70 region 3" evidence="5">
    <location>
        <begin position="123"/>
        <end position="187"/>
    </location>
</feature>
<dbReference type="Proteomes" id="UP000779508">
    <property type="component" value="Unassembled WGS sequence"/>
</dbReference>
<keyword evidence="2" id="KW-0731">Sigma factor</keyword>
<feature type="domain" description="RNA polymerase sigma-70 region 2" evidence="6">
    <location>
        <begin position="56"/>
        <end position="113"/>
    </location>
</feature>
<dbReference type="RefSeq" id="WP_216416939.1">
    <property type="nucleotide sequence ID" value="NZ_JAHLQK010000003.1"/>
</dbReference>
<organism evidence="8 9">
    <name type="scientific">Alkaliphilus flagellatus</name>
    <dbReference type="NCBI Taxonomy" id="2841507"/>
    <lineage>
        <taxon>Bacteria</taxon>
        <taxon>Bacillati</taxon>
        <taxon>Bacillota</taxon>
        <taxon>Clostridia</taxon>
        <taxon>Peptostreptococcales</taxon>
        <taxon>Natronincolaceae</taxon>
        <taxon>Alkaliphilus</taxon>
    </lineage>
</organism>
<dbReference type="InterPro" id="IPR007630">
    <property type="entry name" value="RNA_pol_sigma70_r4"/>
</dbReference>
<evidence type="ECO:0000256" key="2">
    <source>
        <dbReference type="ARBA" id="ARBA00023082"/>
    </source>
</evidence>
<dbReference type="Pfam" id="PF04542">
    <property type="entry name" value="Sigma70_r2"/>
    <property type="match status" value="1"/>
</dbReference>
<dbReference type="Pfam" id="PF04545">
    <property type="entry name" value="Sigma70_r4"/>
    <property type="match status" value="1"/>
</dbReference>
<dbReference type="InterPro" id="IPR007624">
    <property type="entry name" value="RNA_pol_sigma70_r3"/>
</dbReference>
<accession>A0ABS6G1B6</accession>
<dbReference type="Pfam" id="PF04539">
    <property type="entry name" value="Sigma70_r3"/>
    <property type="match status" value="1"/>
</dbReference>
<evidence type="ECO:0000256" key="1">
    <source>
        <dbReference type="ARBA" id="ARBA00023015"/>
    </source>
</evidence>
<gene>
    <name evidence="8" type="ORF">KQI88_07635</name>
</gene>
<keyword evidence="3" id="KW-0238">DNA-binding</keyword>
<evidence type="ECO:0000259" key="6">
    <source>
        <dbReference type="Pfam" id="PF04542"/>
    </source>
</evidence>
<dbReference type="PANTHER" id="PTHR30385:SF4">
    <property type="entry name" value="RNA POLYMERASE SIGMA-E FACTOR"/>
    <property type="match status" value="1"/>
</dbReference>
<protein>
    <submittedName>
        <fullName evidence="8">SigB/SigF/SigG family RNA polymerase sigma factor</fullName>
    </submittedName>
</protein>
<name>A0ABS6G1B6_9FIRM</name>
<evidence type="ECO:0000313" key="8">
    <source>
        <dbReference type="EMBL" id="MBU5676284.1"/>
    </source>
</evidence>
<dbReference type="EMBL" id="JAHLQK010000003">
    <property type="protein sequence ID" value="MBU5676284.1"/>
    <property type="molecule type" value="Genomic_DNA"/>
</dbReference>
<evidence type="ECO:0000256" key="3">
    <source>
        <dbReference type="ARBA" id="ARBA00023125"/>
    </source>
</evidence>
<evidence type="ECO:0000259" key="7">
    <source>
        <dbReference type="Pfam" id="PF04545"/>
    </source>
</evidence>
<dbReference type="InterPro" id="IPR014284">
    <property type="entry name" value="RNA_pol_sigma-70_dom"/>
</dbReference>
<dbReference type="CDD" id="cd06171">
    <property type="entry name" value="Sigma70_r4"/>
    <property type="match status" value="1"/>
</dbReference>
<keyword evidence="9" id="KW-1185">Reference proteome</keyword>
<proteinExistence type="predicted"/>
<reference evidence="8 9" key="1">
    <citation type="submission" date="2021-06" db="EMBL/GenBank/DDBJ databases">
        <authorList>
            <person name="Sun Q."/>
            <person name="Li D."/>
        </authorList>
    </citation>
    <scope>NUCLEOTIDE SEQUENCE [LARGE SCALE GENOMIC DNA]</scope>
    <source>
        <strain evidence="8 9">MSJ-5</strain>
    </source>
</reference>
<keyword evidence="4" id="KW-0804">Transcription</keyword>
<evidence type="ECO:0000259" key="5">
    <source>
        <dbReference type="Pfam" id="PF04539"/>
    </source>
</evidence>
<dbReference type="PANTHER" id="PTHR30385">
    <property type="entry name" value="SIGMA FACTOR F FLAGELLAR"/>
    <property type="match status" value="1"/>
</dbReference>
<dbReference type="NCBIfam" id="TIGR02937">
    <property type="entry name" value="sigma70-ECF"/>
    <property type="match status" value="1"/>
</dbReference>
<dbReference type="NCBIfam" id="TIGR02980">
    <property type="entry name" value="SigBFG"/>
    <property type="match status" value="1"/>
</dbReference>
<evidence type="ECO:0000256" key="4">
    <source>
        <dbReference type="ARBA" id="ARBA00023163"/>
    </source>
</evidence>